<dbReference type="KEGG" id="bbae:FRD01_21035"/>
<keyword evidence="2" id="KW-1185">Reference proteome</keyword>
<proteinExistence type="predicted"/>
<sequence>MRLLQSTLKIGAAGATIFGIGWAILTFGGNAEVKSADADIISFDFAPKTNTQKFQDSLDELGMEKARYYDWNGNKMAFSTMVTDDEPLVVLHEFQEKFREKGLNDRIYSGKSNAVDLRGRDVSELTPEEREAQMKHLEELYVKHSNFFAGGMVPNVVTRDYVTMHGMDSKGGAETGLDFIKEVRERGSSRLTDSVGAARTIEIFRESGRTRVAATWTDDEVDFSKFRNASNAAEVGGSSKVPACMGCERLMRFKGETEEGYASNLFHSDSQTKADVVRFYRESMARRGWMLTPATKAMMAAEQVKLKQKSDVEFLSFARGSEFVNVLVYTGSDGKTVAKVMEAP</sequence>
<accession>A0A5B8XWZ1</accession>
<dbReference type="EMBL" id="CP042467">
    <property type="protein sequence ID" value="QED29677.1"/>
    <property type="molecule type" value="Genomic_DNA"/>
</dbReference>
<gene>
    <name evidence="1" type="ORF">FRD01_21035</name>
</gene>
<reference evidence="1 2" key="1">
    <citation type="submission" date="2019-08" db="EMBL/GenBank/DDBJ databases">
        <authorList>
            <person name="Liang Q."/>
        </authorList>
    </citation>
    <scope>NUCLEOTIDE SEQUENCE [LARGE SCALE GENOMIC DNA]</scope>
    <source>
        <strain evidence="1 2">V1718</strain>
    </source>
</reference>
<evidence type="ECO:0000313" key="1">
    <source>
        <dbReference type="EMBL" id="QED29677.1"/>
    </source>
</evidence>
<dbReference type="RefSeq" id="WP_146962910.1">
    <property type="nucleotide sequence ID" value="NZ_CP042467.1"/>
</dbReference>
<dbReference type="AlphaFoldDB" id="A0A5B8XWZ1"/>
<evidence type="ECO:0000313" key="2">
    <source>
        <dbReference type="Proteomes" id="UP000321595"/>
    </source>
</evidence>
<dbReference type="OrthoDB" id="5497569at2"/>
<protein>
    <submittedName>
        <fullName evidence="1">Uncharacterized protein</fullName>
    </submittedName>
</protein>
<name>A0A5B8XWZ1_9DELT</name>
<organism evidence="1 2">
    <name type="scientific">Microvenator marinus</name>
    <dbReference type="NCBI Taxonomy" id="2600177"/>
    <lineage>
        <taxon>Bacteria</taxon>
        <taxon>Deltaproteobacteria</taxon>
        <taxon>Bradymonadales</taxon>
        <taxon>Microvenatoraceae</taxon>
        <taxon>Microvenator</taxon>
    </lineage>
</organism>
<dbReference type="Proteomes" id="UP000321595">
    <property type="component" value="Chromosome"/>
</dbReference>